<dbReference type="AlphaFoldDB" id="A0ABC8RTP6"/>
<comment type="caution">
    <text evidence="1">The sequence shown here is derived from an EMBL/GenBank/DDBJ whole genome shotgun (WGS) entry which is preliminary data.</text>
</comment>
<dbReference type="InterPro" id="IPR035969">
    <property type="entry name" value="Rab-GAP_TBC_sf"/>
</dbReference>
<accession>A0ABC8RTP6</accession>
<evidence type="ECO:0008006" key="3">
    <source>
        <dbReference type="Google" id="ProtNLM"/>
    </source>
</evidence>
<evidence type="ECO:0000313" key="2">
    <source>
        <dbReference type="Proteomes" id="UP001642360"/>
    </source>
</evidence>
<keyword evidence="2" id="KW-1185">Reference proteome</keyword>
<sequence length="141" mass="16097">MSFDGDEKQWKCGKAVTVNLQRVSSIVRDIGEPCLHQSPIKISKMLKPEKWQAIFDSDGKVFGFRKALRLIVLGGVDPSIRPEVWEFLLGCYTLGSTAEYRRQLRTARRERYRDLIKQCQMMHSSIGTGSLAYVVGLKSWT</sequence>
<name>A0ABC8RTP6_9AQUA</name>
<protein>
    <recommendedName>
        <fullName evidence="3">Rab-GAP TBC domain-containing protein</fullName>
    </recommendedName>
</protein>
<reference evidence="1 2" key="1">
    <citation type="submission" date="2024-02" db="EMBL/GenBank/DDBJ databases">
        <authorList>
            <person name="Vignale AGUSTIN F."/>
            <person name="Sosa J E."/>
            <person name="Modenutti C."/>
        </authorList>
    </citation>
    <scope>NUCLEOTIDE SEQUENCE [LARGE SCALE GENOMIC DNA]</scope>
</reference>
<dbReference type="SUPFAM" id="SSF47923">
    <property type="entry name" value="Ypt/Rab-GAP domain of gyp1p"/>
    <property type="match status" value="1"/>
</dbReference>
<proteinExistence type="predicted"/>
<organism evidence="1 2">
    <name type="scientific">Ilex paraguariensis</name>
    <name type="common">yerba mate</name>
    <dbReference type="NCBI Taxonomy" id="185542"/>
    <lineage>
        <taxon>Eukaryota</taxon>
        <taxon>Viridiplantae</taxon>
        <taxon>Streptophyta</taxon>
        <taxon>Embryophyta</taxon>
        <taxon>Tracheophyta</taxon>
        <taxon>Spermatophyta</taxon>
        <taxon>Magnoliopsida</taxon>
        <taxon>eudicotyledons</taxon>
        <taxon>Gunneridae</taxon>
        <taxon>Pentapetalae</taxon>
        <taxon>asterids</taxon>
        <taxon>campanulids</taxon>
        <taxon>Aquifoliales</taxon>
        <taxon>Aquifoliaceae</taxon>
        <taxon>Ilex</taxon>
    </lineage>
</organism>
<evidence type="ECO:0000313" key="1">
    <source>
        <dbReference type="EMBL" id="CAK9145392.1"/>
    </source>
</evidence>
<dbReference type="Proteomes" id="UP001642360">
    <property type="component" value="Unassembled WGS sequence"/>
</dbReference>
<gene>
    <name evidence="1" type="ORF">ILEXP_LOCUS13201</name>
</gene>
<dbReference type="EMBL" id="CAUOFW020001482">
    <property type="protein sequence ID" value="CAK9145392.1"/>
    <property type="molecule type" value="Genomic_DNA"/>
</dbReference>